<comment type="catalytic activity">
    <reaction evidence="3">
        <text>3-O-[beta-D-GlcA-(1-&gt;3)-beta-D-Gal-(1-&gt;3)-beta-D-Gal-(1-&gt;4)-beta-D-2-O-P-Xyl]-L-seryl-[protein] + H2O = 3-O-(beta-D-GlcA-(1-&gt;3)-beta-D-Gal-(1-&gt;3)-beta-D-Gal-(1-&gt;4)-beta-D-Xyl)-L-seryl-[protein] + phosphate</text>
        <dbReference type="Rhea" id="RHEA:56512"/>
        <dbReference type="Rhea" id="RHEA-COMP:12573"/>
        <dbReference type="Rhea" id="RHEA-COMP:14559"/>
        <dbReference type="ChEBI" id="CHEBI:15377"/>
        <dbReference type="ChEBI" id="CHEBI:43474"/>
        <dbReference type="ChEBI" id="CHEBI:132093"/>
        <dbReference type="ChEBI" id="CHEBI:140495"/>
    </reaction>
</comment>
<dbReference type="PROSITE" id="PS00778">
    <property type="entry name" value="HIS_ACID_PHOSPHAT_2"/>
    <property type="match status" value="1"/>
</dbReference>
<feature type="region of interest" description="Disordered" evidence="6">
    <location>
        <begin position="1"/>
        <end position="27"/>
    </location>
</feature>
<gene>
    <name evidence="8" type="ORF">OVN521_LOCUS16021</name>
    <name evidence="7" type="ORF">UXM345_LOCUS11813</name>
</gene>
<feature type="compositionally biased region" description="Low complexity" evidence="6">
    <location>
        <begin position="293"/>
        <end position="316"/>
    </location>
</feature>
<feature type="compositionally biased region" description="Low complexity" evidence="6">
    <location>
        <begin position="651"/>
        <end position="661"/>
    </location>
</feature>
<feature type="compositionally biased region" description="Low complexity" evidence="6">
    <location>
        <begin position="235"/>
        <end position="252"/>
    </location>
</feature>
<protein>
    <recommendedName>
        <fullName evidence="4">2-phosphoxylose phosphatase 1</fullName>
    </recommendedName>
    <alternativeName>
        <fullName evidence="5">Acid phosphatase-like protein 2</fullName>
    </alternativeName>
</protein>
<evidence type="ECO:0000256" key="4">
    <source>
        <dbReference type="ARBA" id="ARBA00040357"/>
    </source>
</evidence>
<accession>A0A819PN39</accession>
<keyword evidence="2" id="KW-0378">Hydrolase</keyword>
<evidence type="ECO:0000256" key="1">
    <source>
        <dbReference type="ARBA" id="ARBA00005375"/>
    </source>
</evidence>
<feature type="compositionally biased region" description="Basic and acidic residues" evidence="6">
    <location>
        <begin position="317"/>
        <end position="335"/>
    </location>
</feature>
<dbReference type="InterPro" id="IPR050645">
    <property type="entry name" value="Histidine_acid_phosphatase"/>
</dbReference>
<proteinExistence type="inferred from homology"/>
<reference evidence="8" key="1">
    <citation type="submission" date="2021-02" db="EMBL/GenBank/DDBJ databases">
        <authorList>
            <person name="Nowell W R."/>
        </authorList>
    </citation>
    <scope>NUCLEOTIDE SEQUENCE</scope>
</reference>
<feature type="compositionally biased region" description="Polar residues" evidence="6">
    <location>
        <begin position="42"/>
        <end position="62"/>
    </location>
</feature>
<feature type="compositionally biased region" description="Polar residues" evidence="6">
    <location>
        <begin position="684"/>
        <end position="697"/>
    </location>
</feature>
<dbReference type="Proteomes" id="UP000663842">
    <property type="component" value="Unassembled WGS sequence"/>
</dbReference>
<evidence type="ECO:0000256" key="2">
    <source>
        <dbReference type="ARBA" id="ARBA00022801"/>
    </source>
</evidence>
<evidence type="ECO:0000313" key="9">
    <source>
        <dbReference type="Proteomes" id="UP000663866"/>
    </source>
</evidence>
<evidence type="ECO:0000313" key="7">
    <source>
        <dbReference type="EMBL" id="CAF3924260.1"/>
    </source>
</evidence>
<evidence type="ECO:0000313" key="8">
    <source>
        <dbReference type="EMBL" id="CAF4017979.1"/>
    </source>
</evidence>
<feature type="compositionally biased region" description="Polar residues" evidence="6">
    <location>
        <begin position="731"/>
        <end position="748"/>
    </location>
</feature>
<dbReference type="Gene3D" id="3.40.50.1240">
    <property type="entry name" value="Phosphoglycerate mutase-like"/>
    <property type="match status" value="1"/>
</dbReference>
<feature type="compositionally biased region" description="Polar residues" evidence="6">
    <location>
        <begin position="428"/>
        <end position="447"/>
    </location>
</feature>
<feature type="region of interest" description="Disordered" evidence="6">
    <location>
        <begin position="42"/>
        <end position="90"/>
    </location>
</feature>
<dbReference type="GO" id="GO:0016791">
    <property type="term" value="F:phosphatase activity"/>
    <property type="evidence" value="ECO:0007669"/>
    <property type="project" value="TreeGrafter"/>
</dbReference>
<keyword evidence="9" id="KW-1185">Reference proteome</keyword>
<name>A0A819PN39_9BILA</name>
<evidence type="ECO:0000256" key="3">
    <source>
        <dbReference type="ARBA" id="ARBA00036311"/>
    </source>
</evidence>
<feature type="compositionally biased region" description="Low complexity" evidence="6">
    <location>
        <begin position="594"/>
        <end position="611"/>
    </location>
</feature>
<dbReference type="AlphaFoldDB" id="A0A819PN39"/>
<dbReference type="EMBL" id="CAJOBG010002617">
    <property type="protein sequence ID" value="CAF4017979.1"/>
    <property type="molecule type" value="Genomic_DNA"/>
</dbReference>
<dbReference type="PANTHER" id="PTHR11567:SF110">
    <property type="entry name" value="2-PHOSPHOXYLOSE PHOSPHATASE 1"/>
    <property type="match status" value="1"/>
</dbReference>
<feature type="region of interest" description="Disordered" evidence="6">
    <location>
        <begin position="377"/>
        <end position="497"/>
    </location>
</feature>
<dbReference type="EMBL" id="CAJOBF010001196">
    <property type="protein sequence ID" value="CAF3924260.1"/>
    <property type="molecule type" value="Genomic_DNA"/>
</dbReference>
<sequence length="1273" mass="142741">MSKNTGQYPLATSSLSSPNNSNKRTLSHQHFLSTSSDFNTPSSILNTSENDSPSSQTRTSPIVNDVCANGYSGVRNPSTTTKIKDGSSPNGNHFNDKYAFSLEFTPPVAKTKKDYSRKSKSQFYPFGMAGNNEEDLHSPFELDVPLCENQSLKNVQNDFLIDRMLKDDSNSNYTLLNRSLNQPSYTNVLNYTSPLLTPSSDHHDIDALSDAGTYIIEDDIDIAHDDEPEQDIEQQTDIQENNSPPSISTSSSFKRYATTKRNRHGTFDIQGILSKTPQSVNRPIVDLHVPTHDLSSSGTTDSSSSSSLLSLPTESDTTIRKEPEGASHHILDDKSSTGLVYARQRPNTLLPQQQRSVTPPQNPIKPAECFVISPTFETKPFPNATSNPPRRKFDTQWKPKSATSVVPTKDIHFEIPSKNSSPSPPVSARSNQSDTENFSFRLQQQPARQHDSKQQSSSSNMKSSPQNTDFIPSSSKSSLRPHSIISDQTSSSPFQRNSSIRQTMPANAQYNRALSTAAAAAAAATAVMTTAPKYMDDNDEILSSHPSLTKVYMNKSFALRRQRSNVPPSTTKSVQQQVVSKALTTRQIIKPTASVPSTTVTSTSLSINNSSGQTNRAVELRRARAQAKIEELAQRTRHQLQKTEQHNDVMSASWHSNASSSSKKEFSHLRANPRSANNNNNNNIPQQRQDLLQTRTISSSSSLHHRSSSASPNPLGDGTTKTSKYRKAMASSVTTESQYQKMNGSTYSEGERCDSLRDDGQRLAIKLIQLSSGILAKLKPNSAVGDNDANVRELEQVVDQLQTVNRTLTRTLTIAFKVCCDSLVDIFLSISSTTIVNMGDRNADSNYEQSIIAWATHGQRLNNEKLSAESVQERNDLQLIGMQIFFRHGARTPIHLLPSLEEVVYSKEQIESYPPSKWDIKLITKKNDEIESKDKVFSARDVIPAKFQKLKSTSTDTVTTGQLTSVGERQLFQLGRRLRSELIDVRNNNGLLPKEYDPKYVYCRSTYMDRTIASARSFLAGLFSSEESDNKIQATGPFEIEVHHFPYEDMFPNPNVAPILNKCHTVKSLYTSLTDDHELKKARQTLINRIGLTEYPHGIIELHDDIISRQAHNFTVPNDLLQLTKDFEIMSAREYVYRATNIGFDLFIRSSCGSILYLIRENFNFILKNYLDERTNSLKKQYQKFFIYSGHDSTIIPLALAFEIFDMRWPRYGAYIVLKYFISKTDKSETYVTVHFDGEPQVLPDCEDHYCSYSTFLKSLQNRIDKPKKIYQA</sequence>
<dbReference type="SUPFAM" id="SSF53254">
    <property type="entry name" value="Phosphoglycerate mutase-like"/>
    <property type="match status" value="1"/>
</dbReference>
<feature type="compositionally biased region" description="Low complexity" evidence="6">
    <location>
        <begin position="471"/>
        <end position="486"/>
    </location>
</feature>
<dbReference type="InterPro" id="IPR000560">
    <property type="entry name" value="His_Pase_clade-2"/>
</dbReference>
<evidence type="ECO:0000256" key="6">
    <source>
        <dbReference type="SAM" id="MobiDB-lite"/>
    </source>
</evidence>
<dbReference type="InterPro" id="IPR033379">
    <property type="entry name" value="Acid_Pase_AS"/>
</dbReference>
<feature type="region of interest" description="Disordered" evidence="6">
    <location>
        <begin position="289"/>
        <end position="338"/>
    </location>
</feature>
<feature type="region of interest" description="Disordered" evidence="6">
    <location>
        <begin position="229"/>
        <end position="253"/>
    </location>
</feature>
<feature type="region of interest" description="Disordered" evidence="6">
    <location>
        <begin position="636"/>
        <end position="753"/>
    </location>
</feature>
<dbReference type="CDD" id="cd07061">
    <property type="entry name" value="HP_HAP_like"/>
    <property type="match status" value="1"/>
</dbReference>
<comment type="caution">
    <text evidence="8">The sequence shown here is derived from an EMBL/GenBank/DDBJ whole genome shotgun (WGS) entry which is preliminary data.</text>
</comment>
<dbReference type="InterPro" id="IPR029033">
    <property type="entry name" value="His_PPase_superfam"/>
</dbReference>
<dbReference type="Pfam" id="PF00328">
    <property type="entry name" value="His_Phos_2"/>
    <property type="match status" value="1"/>
</dbReference>
<feature type="compositionally biased region" description="Polar residues" evidence="6">
    <location>
        <begin position="346"/>
        <end position="359"/>
    </location>
</feature>
<feature type="compositionally biased region" description="Polar residues" evidence="6">
    <location>
        <begin position="75"/>
        <end position="90"/>
    </location>
</feature>
<feature type="compositionally biased region" description="Polar residues" evidence="6">
    <location>
        <begin position="487"/>
        <end position="497"/>
    </location>
</feature>
<feature type="region of interest" description="Disordered" evidence="6">
    <location>
        <begin position="346"/>
        <end position="365"/>
    </location>
</feature>
<dbReference type="Proteomes" id="UP000663866">
    <property type="component" value="Unassembled WGS sequence"/>
</dbReference>
<feature type="compositionally biased region" description="Low complexity" evidence="6">
    <location>
        <begin position="454"/>
        <end position="464"/>
    </location>
</feature>
<feature type="region of interest" description="Disordered" evidence="6">
    <location>
        <begin position="594"/>
        <end position="616"/>
    </location>
</feature>
<evidence type="ECO:0000256" key="5">
    <source>
        <dbReference type="ARBA" id="ARBA00041499"/>
    </source>
</evidence>
<comment type="similarity">
    <text evidence="1">Belongs to the histidine acid phosphatase family.</text>
</comment>
<organism evidence="8 9">
    <name type="scientific">Rotaria magnacalcarata</name>
    <dbReference type="NCBI Taxonomy" id="392030"/>
    <lineage>
        <taxon>Eukaryota</taxon>
        <taxon>Metazoa</taxon>
        <taxon>Spiralia</taxon>
        <taxon>Gnathifera</taxon>
        <taxon>Rotifera</taxon>
        <taxon>Eurotatoria</taxon>
        <taxon>Bdelloidea</taxon>
        <taxon>Philodinida</taxon>
        <taxon>Philodinidae</taxon>
        <taxon>Rotaria</taxon>
    </lineage>
</organism>
<dbReference type="PANTHER" id="PTHR11567">
    <property type="entry name" value="ACID PHOSPHATASE-RELATED"/>
    <property type="match status" value="1"/>
</dbReference>